<dbReference type="Proteomes" id="UP000264702">
    <property type="component" value="Unassembled WGS sequence"/>
</dbReference>
<keyword evidence="2" id="KW-1185">Reference proteome</keyword>
<dbReference type="EMBL" id="QVQT01000001">
    <property type="protein sequence ID" value="RFU18037.1"/>
    <property type="molecule type" value="Genomic_DNA"/>
</dbReference>
<organism evidence="1 2">
    <name type="scientific">Paracidobacterium acidisoli</name>
    <dbReference type="NCBI Taxonomy" id="2303751"/>
    <lineage>
        <taxon>Bacteria</taxon>
        <taxon>Pseudomonadati</taxon>
        <taxon>Acidobacteriota</taxon>
        <taxon>Terriglobia</taxon>
        <taxon>Terriglobales</taxon>
        <taxon>Acidobacteriaceae</taxon>
        <taxon>Paracidobacterium</taxon>
    </lineage>
</organism>
<comment type="caution">
    <text evidence="1">The sequence shown here is derived from an EMBL/GenBank/DDBJ whole genome shotgun (WGS) entry which is preliminary data.</text>
</comment>
<sequence length="168" mass="18635">MYQPAQGQVSSGMQPDPIRKISEDKEPIAILELGASTSWNFRGGAATFAPNLAAEVTPVENWLELEAGVAPYCTRNSTEWDTDLLFKKPWTLSPKTEFMAGMGPEWVHLRQNGRVTNSIAGELAADFMFWPARKHHFGWFLEPAYDYSFAGGHEQSIGMSGGLLISIR</sequence>
<gene>
    <name evidence="1" type="ORF">D0Y96_00155</name>
</gene>
<reference evidence="1 2" key="1">
    <citation type="submission" date="2018-08" db="EMBL/GenBank/DDBJ databases">
        <title>Acidipila sp. 4G-K13, an acidobacterium isolated from forest soil.</title>
        <authorList>
            <person name="Gao Z.-H."/>
            <person name="Qiu L.-H."/>
        </authorList>
    </citation>
    <scope>NUCLEOTIDE SEQUENCE [LARGE SCALE GENOMIC DNA]</scope>
    <source>
        <strain evidence="1 2">4G-K13</strain>
    </source>
</reference>
<evidence type="ECO:0000313" key="2">
    <source>
        <dbReference type="Proteomes" id="UP000264702"/>
    </source>
</evidence>
<protein>
    <submittedName>
        <fullName evidence="1">Uncharacterized protein</fullName>
    </submittedName>
</protein>
<name>A0A372ISW5_9BACT</name>
<dbReference type="AlphaFoldDB" id="A0A372ISW5"/>
<accession>A0A372ISW5</accession>
<proteinExistence type="predicted"/>
<evidence type="ECO:0000313" key="1">
    <source>
        <dbReference type="EMBL" id="RFU18037.1"/>
    </source>
</evidence>